<dbReference type="Gene3D" id="3.40.50.970">
    <property type="match status" value="2"/>
</dbReference>
<comment type="subunit">
    <text evidence="3">Heterodimer of the IorA and IorB subunits.</text>
</comment>
<keyword evidence="1 3" id="KW-0479">Metal-binding</keyword>
<sequence>MKEKKETSEYTGFEALYLAALDSDVSFITGVPGYPVTSLMELFLRIPAEKELLNASEEKTLDSGEAADFEIMRDASKIPDYNARWLTNEKVALETALGASVSGRRALVLVKHVGMNLLSDPLITSVTHTIGAGLVIIAGDDPGAKGSQNEQDSRWYGRIAEIAIFDPASPDMAYRALRRAYELSEETRTPVILRVTAGLEKTKGKINRLQKASTPHPEFDRAIWKNRMVEKHRLFHSRTYPLLEKEAENTDLNEVRERTAKNTAENTEEGSGLGHGYLGIISSGFTSSIVEKLLKKQNEFHAEVSHPEISHLSLGLVNPLPLEKIKAFLNSNQKVLVVEESEPFIEEQIRVTGKVYGKKTGHLPYGQVRYEDLEFALEHIEEEIVKPADTTSLKAKKKNRVGICDDCAYLPLYRFLSTLDVRIAGDMGCSVRSAPEPLAAVDVSFALGSAISVACGFEKKGIAVIGDFALAHSGILGLLSAATTGCNVLVLVLQNEVAAMTGGQSVPDLRKIVEAITPDVSVFNIDASKEKTVDVTLKAIDETEKRADKTEEVTDKTEKVTDKTEKVTDKAENEIKSGKEIEKLILNPKLSELILAKLALPGLSVIFIKGKCRKYCSGVFC</sequence>
<dbReference type="Proteomes" id="UP000033038">
    <property type="component" value="Chromosome"/>
</dbReference>
<keyword evidence="3" id="KW-0411">Iron-sulfur</keyword>
<dbReference type="InterPro" id="IPR045025">
    <property type="entry name" value="HACL1-like"/>
</dbReference>
<comment type="catalytic activity">
    <reaction evidence="3">
        <text>indole-3-pyruvate + 2 oxidized [2Fe-2S]-[ferredoxin] + CoA = (indol-3-yl)acetyl-CoA + 2 reduced [2Fe-2S]-[ferredoxin] + CO2 + H(+)</text>
        <dbReference type="Rhea" id="RHEA:12645"/>
        <dbReference type="Rhea" id="RHEA-COMP:10000"/>
        <dbReference type="Rhea" id="RHEA-COMP:10001"/>
        <dbReference type="ChEBI" id="CHEBI:15378"/>
        <dbReference type="ChEBI" id="CHEBI:16526"/>
        <dbReference type="ChEBI" id="CHEBI:17640"/>
        <dbReference type="ChEBI" id="CHEBI:33737"/>
        <dbReference type="ChEBI" id="CHEBI:33738"/>
        <dbReference type="ChEBI" id="CHEBI:57271"/>
        <dbReference type="ChEBI" id="CHEBI:57287"/>
        <dbReference type="EC" id="1.2.7.8"/>
    </reaction>
</comment>
<dbReference type="GO" id="GO:0006082">
    <property type="term" value="P:organic acid metabolic process"/>
    <property type="evidence" value="ECO:0007669"/>
    <property type="project" value="UniProtKB-ARBA"/>
</dbReference>
<proteinExistence type="predicted"/>
<dbReference type="PANTHER" id="PTHR43710:SF6">
    <property type="entry name" value="INDOLEPYRUVATE OXIDOREDUCTASE SUBUNIT IORA"/>
    <property type="match status" value="1"/>
</dbReference>
<dbReference type="GO" id="GO:0046872">
    <property type="term" value="F:metal ion binding"/>
    <property type="evidence" value="ECO:0007669"/>
    <property type="project" value="UniProtKB-UniRule"/>
</dbReference>
<dbReference type="GeneID" id="24823994"/>
<keyword evidence="3" id="KW-0004">4Fe-4S</keyword>
<keyword evidence="3" id="KW-0408">Iron</keyword>
<dbReference type="CDD" id="cd07034">
    <property type="entry name" value="TPP_PYR_PFOR_IOR-alpha_like"/>
    <property type="match status" value="1"/>
</dbReference>
<feature type="domain" description="Thiamine pyrophosphate enzyme TPP-binding" evidence="4">
    <location>
        <begin position="441"/>
        <end position="510"/>
    </location>
</feature>
<dbReference type="GO" id="GO:0043805">
    <property type="term" value="F:indolepyruvate ferredoxin oxidoreductase activity"/>
    <property type="evidence" value="ECO:0007669"/>
    <property type="project" value="UniProtKB-UniRule"/>
</dbReference>
<protein>
    <recommendedName>
        <fullName evidence="3">Indolepyruvate oxidoreductase subunit IorA</fullName>
        <shortName evidence="3">IOR</shortName>
        <ecNumber evidence="3">1.2.7.8</ecNumber>
    </recommendedName>
    <alternativeName>
        <fullName evidence="3">Indolepyruvate ferredoxin oxidoreductase subunit alpha</fullName>
    </alternativeName>
</protein>
<dbReference type="EMBL" id="CP009526">
    <property type="protein sequence ID" value="AKB51699.1"/>
    <property type="molecule type" value="Genomic_DNA"/>
</dbReference>
<dbReference type="InterPro" id="IPR029061">
    <property type="entry name" value="THDP-binding"/>
</dbReference>
<dbReference type="PANTHER" id="PTHR43710">
    <property type="entry name" value="2-HYDROXYACYL-COA LYASE"/>
    <property type="match status" value="1"/>
</dbReference>
<gene>
    <name evidence="5" type="ORF">MSBRW_2446</name>
</gene>
<keyword evidence="2 3" id="KW-0560">Oxidoreductase</keyword>
<keyword evidence="3" id="KW-0813">Transport</keyword>
<evidence type="ECO:0000259" key="4">
    <source>
        <dbReference type="Pfam" id="PF02775"/>
    </source>
</evidence>
<dbReference type="PIRSF" id="PIRSF006439">
    <property type="entry name" value="Indolepyruvate_ferr_oxidored"/>
    <property type="match status" value="1"/>
</dbReference>
<dbReference type="HOGENOM" id="CLU_017727_0_0_2"/>
<dbReference type="PATRIC" id="fig|1434109.4.peg.3164"/>
<organism evidence="5 6">
    <name type="scientific">Methanosarcina barkeri str. Wiesmoor</name>
    <dbReference type="NCBI Taxonomy" id="1434109"/>
    <lineage>
        <taxon>Archaea</taxon>
        <taxon>Methanobacteriati</taxon>
        <taxon>Methanobacteriota</taxon>
        <taxon>Stenosarchaea group</taxon>
        <taxon>Methanomicrobia</taxon>
        <taxon>Methanosarcinales</taxon>
        <taxon>Methanosarcinaceae</taxon>
        <taxon>Methanosarcina</taxon>
    </lineage>
</organism>
<dbReference type="InterPro" id="IPR002880">
    <property type="entry name" value="Pyrv_Fd/Flavodoxin_OxRdtase_N"/>
</dbReference>
<dbReference type="AlphaFoldDB" id="A0A0E3QNN5"/>
<dbReference type="GO" id="GO:0030976">
    <property type="term" value="F:thiamine pyrophosphate binding"/>
    <property type="evidence" value="ECO:0007669"/>
    <property type="project" value="InterPro"/>
</dbReference>
<dbReference type="InterPro" id="IPR017721">
    <property type="entry name" value="IorA"/>
</dbReference>
<dbReference type="GO" id="GO:0051539">
    <property type="term" value="F:4 iron, 4 sulfur cluster binding"/>
    <property type="evidence" value="ECO:0007669"/>
    <property type="project" value="UniProtKB-UniRule"/>
</dbReference>
<dbReference type="Pfam" id="PF02775">
    <property type="entry name" value="TPP_enzyme_C"/>
    <property type="match status" value="1"/>
</dbReference>
<dbReference type="InterPro" id="IPR011766">
    <property type="entry name" value="TPP_enzyme_TPP-bd"/>
</dbReference>
<evidence type="ECO:0000313" key="6">
    <source>
        <dbReference type="Proteomes" id="UP000033038"/>
    </source>
</evidence>
<name>A0A0E3QNN5_METBA</name>
<evidence type="ECO:0000256" key="3">
    <source>
        <dbReference type="PIRNR" id="PIRNR006439"/>
    </source>
</evidence>
<keyword evidence="5" id="KW-0670">Pyruvate</keyword>
<keyword evidence="3" id="KW-0249">Electron transport</keyword>
<reference evidence="5 6" key="1">
    <citation type="submission" date="2014-07" db="EMBL/GenBank/DDBJ databases">
        <title>Methanogenic archaea and the global carbon cycle.</title>
        <authorList>
            <person name="Henriksen J.R."/>
            <person name="Luke J."/>
            <person name="Reinhart S."/>
            <person name="Benedict M.N."/>
            <person name="Youngblut N.D."/>
            <person name="Metcalf M.E."/>
            <person name="Whitaker R.J."/>
            <person name="Metcalf W.W."/>
        </authorList>
    </citation>
    <scope>NUCLEOTIDE SEQUENCE [LARGE SCALE GENOMIC DNA]</scope>
    <source>
        <strain evidence="5 6">Wiesmoor</strain>
    </source>
</reference>
<accession>A0A0E3QNN5</accession>
<dbReference type="GO" id="GO:0044272">
    <property type="term" value="P:sulfur compound biosynthetic process"/>
    <property type="evidence" value="ECO:0007669"/>
    <property type="project" value="UniProtKB-ARBA"/>
</dbReference>
<evidence type="ECO:0000256" key="1">
    <source>
        <dbReference type="ARBA" id="ARBA00022723"/>
    </source>
</evidence>
<dbReference type="KEGG" id="mbw:MSBRW_2446"/>
<evidence type="ECO:0000313" key="5">
    <source>
        <dbReference type="EMBL" id="AKB51699.1"/>
    </source>
</evidence>
<dbReference type="SUPFAM" id="SSF52518">
    <property type="entry name" value="Thiamin diphosphate-binding fold (THDP-binding)"/>
    <property type="match status" value="2"/>
</dbReference>
<comment type="function">
    <text evidence="3">Catalyzes the ferredoxin-dependent oxidative decarboxylation of arylpyruvates.</text>
</comment>
<evidence type="ECO:0000256" key="2">
    <source>
        <dbReference type="ARBA" id="ARBA00023002"/>
    </source>
</evidence>
<dbReference type="RefSeq" id="WP_011307270.1">
    <property type="nucleotide sequence ID" value="NZ_CP009526.1"/>
</dbReference>
<comment type="cofactor">
    <cofactor evidence="3">
        <name>[4Fe-4S] cluster</name>
        <dbReference type="ChEBI" id="CHEBI:49883"/>
    </cofactor>
    <text evidence="3">Binds 2 [4Fe-4S] clusters. In this family the first cluster has a non-standard and varying [4Fe-4S] binding motif CX(2)CX(2)CX(4-5)CP.</text>
</comment>
<dbReference type="EC" id="1.2.7.8" evidence="3"/>